<dbReference type="GO" id="GO:0102193">
    <property type="term" value="F:protein-ribulosamine 3-kinase activity"/>
    <property type="evidence" value="ECO:0007669"/>
    <property type="project" value="UniProtKB-EC"/>
</dbReference>
<dbReference type="EC" id="2.7.1.172" evidence="1"/>
<evidence type="ECO:0000313" key="3">
    <source>
        <dbReference type="EMBL" id="KAF2113619.1"/>
    </source>
</evidence>
<dbReference type="AlphaFoldDB" id="A0A6A5Z2C4"/>
<dbReference type="OrthoDB" id="5772781at2759"/>
<dbReference type="Pfam" id="PF03881">
    <property type="entry name" value="Fructosamin_kin"/>
    <property type="match status" value="1"/>
</dbReference>
<name>A0A6A5Z2C4_9PLEO</name>
<keyword evidence="3" id="KW-0418">Kinase</keyword>
<evidence type="ECO:0000256" key="1">
    <source>
        <dbReference type="ARBA" id="ARBA00011961"/>
    </source>
</evidence>
<evidence type="ECO:0000313" key="4">
    <source>
        <dbReference type="Proteomes" id="UP000799770"/>
    </source>
</evidence>
<proteinExistence type="predicted"/>
<dbReference type="EMBL" id="ML977327">
    <property type="protein sequence ID" value="KAF2113619.1"/>
    <property type="molecule type" value="Genomic_DNA"/>
</dbReference>
<dbReference type="InterPro" id="IPR016477">
    <property type="entry name" value="Fructo-/Ketosamine-3-kinase"/>
</dbReference>
<keyword evidence="4" id="KW-1185">Reference proteome</keyword>
<keyword evidence="3" id="KW-0808">Transferase</keyword>
<reference evidence="3" key="1">
    <citation type="journal article" date="2020" name="Stud. Mycol.">
        <title>101 Dothideomycetes genomes: a test case for predicting lifestyles and emergence of pathogens.</title>
        <authorList>
            <person name="Haridas S."/>
            <person name="Albert R."/>
            <person name="Binder M."/>
            <person name="Bloem J."/>
            <person name="Labutti K."/>
            <person name="Salamov A."/>
            <person name="Andreopoulos B."/>
            <person name="Baker S."/>
            <person name="Barry K."/>
            <person name="Bills G."/>
            <person name="Bluhm B."/>
            <person name="Cannon C."/>
            <person name="Castanera R."/>
            <person name="Culley D."/>
            <person name="Daum C."/>
            <person name="Ezra D."/>
            <person name="Gonzalez J."/>
            <person name="Henrissat B."/>
            <person name="Kuo A."/>
            <person name="Liang C."/>
            <person name="Lipzen A."/>
            <person name="Lutzoni F."/>
            <person name="Magnuson J."/>
            <person name="Mondo S."/>
            <person name="Nolan M."/>
            <person name="Ohm R."/>
            <person name="Pangilinan J."/>
            <person name="Park H.-J."/>
            <person name="Ramirez L."/>
            <person name="Alfaro M."/>
            <person name="Sun H."/>
            <person name="Tritt A."/>
            <person name="Yoshinaga Y."/>
            <person name="Zwiers L.-H."/>
            <person name="Turgeon B."/>
            <person name="Goodwin S."/>
            <person name="Spatafora J."/>
            <person name="Crous P."/>
            <person name="Grigoriev I."/>
        </authorList>
    </citation>
    <scope>NUCLEOTIDE SEQUENCE</scope>
    <source>
        <strain evidence="3">CBS 627.86</strain>
    </source>
</reference>
<dbReference type="PANTHER" id="PTHR12149">
    <property type="entry name" value="FRUCTOSAMINE 3 KINASE-RELATED PROTEIN"/>
    <property type="match status" value="1"/>
</dbReference>
<comment type="catalytic activity">
    <reaction evidence="2">
        <text>N(6)-D-ribulosyl-L-lysyl-[protein] + ATP = N(6)-(3-O-phospho-D-ribulosyl)-L-lysyl-[protein] + ADP + H(+)</text>
        <dbReference type="Rhea" id="RHEA:48432"/>
        <dbReference type="Rhea" id="RHEA-COMP:12103"/>
        <dbReference type="Rhea" id="RHEA-COMP:12104"/>
        <dbReference type="ChEBI" id="CHEBI:15378"/>
        <dbReference type="ChEBI" id="CHEBI:30616"/>
        <dbReference type="ChEBI" id="CHEBI:90418"/>
        <dbReference type="ChEBI" id="CHEBI:90420"/>
        <dbReference type="ChEBI" id="CHEBI:456216"/>
        <dbReference type="EC" id="2.7.1.172"/>
    </reaction>
    <physiologicalReaction direction="left-to-right" evidence="2">
        <dbReference type="Rhea" id="RHEA:48433"/>
    </physiologicalReaction>
</comment>
<gene>
    <name evidence="3" type="ORF">BDV96DRAFT_495716</name>
</gene>
<dbReference type="Proteomes" id="UP000799770">
    <property type="component" value="Unassembled WGS sequence"/>
</dbReference>
<organism evidence="3 4">
    <name type="scientific">Lophiotrema nucula</name>
    <dbReference type="NCBI Taxonomy" id="690887"/>
    <lineage>
        <taxon>Eukaryota</taxon>
        <taxon>Fungi</taxon>
        <taxon>Dikarya</taxon>
        <taxon>Ascomycota</taxon>
        <taxon>Pezizomycotina</taxon>
        <taxon>Dothideomycetes</taxon>
        <taxon>Pleosporomycetidae</taxon>
        <taxon>Pleosporales</taxon>
        <taxon>Lophiotremataceae</taxon>
        <taxon>Lophiotrema</taxon>
    </lineage>
</organism>
<dbReference type="InterPro" id="IPR011009">
    <property type="entry name" value="Kinase-like_dom_sf"/>
</dbReference>
<dbReference type="GO" id="GO:0016301">
    <property type="term" value="F:kinase activity"/>
    <property type="evidence" value="ECO:0007669"/>
    <property type="project" value="UniProtKB-KW"/>
</dbReference>
<protein>
    <recommendedName>
        <fullName evidence="1">protein-ribulosamine 3-kinase</fullName>
        <ecNumber evidence="1">2.7.1.172</ecNumber>
    </recommendedName>
</protein>
<sequence length="338" mass="38759">MSTNPADAYAEKMRREREANPITIDRLDDNVLASEPGRRMMEGAFESDSVYSSYAPANMPAPMGFGEFKENPDTWFYVCEFHDMIDELPDVSDLVNIVAKVHRASMGKSPTGKFGFAVPTHLANIPNDNTWQDTWEKFFTQAMCSMYEFEKSMQGVDEELDGLFNALCDKVIPRLLRPLESIEPCLVHSDLWPGNCMPDADTGELMLFDSCAFWGHNEAELGPWRAPRYRLGRPYLEQYQKVMGMSEPHADWEDRNALYALRYDFLVSALYPNETKFREMARKEMRALVEKFPNGLQEETKLEVKEYHDQTEVTEHSGEIELDPEIIAGKLGSFSVRD</sequence>
<dbReference type="PANTHER" id="PTHR12149:SF8">
    <property type="entry name" value="PROTEIN-RIBULOSAMINE 3-KINASE"/>
    <property type="match status" value="1"/>
</dbReference>
<evidence type="ECO:0000256" key="2">
    <source>
        <dbReference type="ARBA" id="ARBA00048655"/>
    </source>
</evidence>
<accession>A0A6A5Z2C4</accession>
<dbReference type="SUPFAM" id="SSF56112">
    <property type="entry name" value="Protein kinase-like (PK-like)"/>
    <property type="match status" value="1"/>
</dbReference>
<dbReference type="Gene3D" id="3.90.1200.10">
    <property type="match status" value="1"/>
</dbReference>